<reference evidence="11 12" key="1">
    <citation type="journal article" date="2011" name="Appl. Environ. Microbiol.">
        <title>The genome of Buchnera aphidicola from the aphid Cinara tujafilina provides new clues about the evolutionary history of metabolic losses in bacterial endosymbionts.</title>
        <authorList>
            <person name="Lamelas A."/>
            <person name="Gosalbes M.J."/>
            <person name="Moya A."/>
            <person name="Latorre A."/>
        </authorList>
    </citation>
    <scope>NUCLEOTIDE SEQUENCE [LARGE SCALE GENOMIC DNA]</scope>
    <source>
        <strain evidence="12">Cinara tujafilina</strain>
    </source>
</reference>
<keyword evidence="5" id="KW-0547">Nucleotide-binding</keyword>
<organism evidence="11 12">
    <name type="scientific">Buchnera aphidicola</name>
    <name type="common">Cinara tujafilina</name>
    <dbReference type="NCBI Taxonomy" id="261317"/>
    <lineage>
        <taxon>Bacteria</taxon>
        <taxon>Pseudomonadati</taxon>
        <taxon>Pseudomonadota</taxon>
        <taxon>Gammaproteobacteria</taxon>
        <taxon>Enterobacterales</taxon>
        <taxon>Erwiniaceae</taxon>
        <taxon>Buchnera</taxon>
    </lineage>
</organism>
<keyword evidence="3" id="KW-1003">Cell membrane</keyword>
<evidence type="ECO:0000259" key="10">
    <source>
        <dbReference type="PROSITE" id="PS00300"/>
    </source>
</evidence>
<evidence type="ECO:0000256" key="4">
    <source>
        <dbReference type="ARBA" id="ARBA00022490"/>
    </source>
</evidence>
<evidence type="ECO:0000256" key="2">
    <source>
        <dbReference type="ARBA" id="ARBA00008531"/>
    </source>
</evidence>
<dbReference type="InterPro" id="IPR027417">
    <property type="entry name" value="P-loop_NTPase"/>
</dbReference>
<name>F7WYW4_9GAMM</name>
<evidence type="ECO:0000256" key="8">
    <source>
        <dbReference type="ARBA" id="ARBA00023136"/>
    </source>
</evidence>
<dbReference type="PANTHER" id="PTHR43134:SF1">
    <property type="entry name" value="SIGNAL RECOGNITION PARTICLE RECEPTOR SUBUNIT ALPHA"/>
    <property type="match status" value="1"/>
</dbReference>
<protein>
    <submittedName>
        <fullName evidence="11">Signal recognition particle receptor</fullName>
    </submittedName>
</protein>
<dbReference type="STRING" id="261317.BCTU_015"/>
<dbReference type="GO" id="GO:0005525">
    <property type="term" value="F:GTP binding"/>
    <property type="evidence" value="ECO:0007669"/>
    <property type="project" value="UniProtKB-KW"/>
</dbReference>
<dbReference type="AlphaFoldDB" id="F7WYW4"/>
<evidence type="ECO:0000256" key="9">
    <source>
        <dbReference type="ARBA" id="ARBA00023170"/>
    </source>
</evidence>
<dbReference type="InterPro" id="IPR042101">
    <property type="entry name" value="SRP54_N_sf"/>
</dbReference>
<keyword evidence="7" id="KW-0342">GTP-binding</keyword>
<dbReference type="GO" id="GO:0003924">
    <property type="term" value="F:GTPase activity"/>
    <property type="evidence" value="ECO:0007669"/>
    <property type="project" value="TreeGrafter"/>
</dbReference>
<dbReference type="InterPro" id="IPR004390">
    <property type="entry name" value="SR_rcpt_FtsY"/>
</dbReference>
<dbReference type="Gene3D" id="1.20.120.140">
    <property type="entry name" value="Signal recognition particle SRP54, nucleotide-binding domain"/>
    <property type="match status" value="1"/>
</dbReference>
<dbReference type="EMBL" id="CP001817">
    <property type="protein sequence ID" value="AEH39614.1"/>
    <property type="molecule type" value="Genomic_DNA"/>
</dbReference>
<keyword evidence="4" id="KW-0963">Cytoplasm</keyword>
<evidence type="ECO:0000256" key="6">
    <source>
        <dbReference type="ARBA" id="ARBA00022801"/>
    </source>
</evidence>
<sequence length="231" mass="25818">MIFKNQLLNILKKVNSIPLTDNFTSFPHIILVIGVNGVGKTTTIAKLAYYYKTHGKSIMLSAGDTFRAAAIDQILILGKKYEIPVFSKPFGTDPASVIFDSIREAKNKKSDILIIDTAGRLHNKSHLLQELKKISRIIKKFDISAPHEVILVLDACIGQNSIQQTKLFHKNVPISSIIITKLDGTAKGGIIFSIIDRFKIPICFIGTGEKITDLKKFNNELFINEFFKTEL</sequence>
<dbReference type="InterPro" id="IPR003593">
    <property type="entry name" value="AAA+_ATPase"/>
</dbReference>
<dbReference type="eggNOG" id="COG0552">
    <property type="taxonomic scope" value="Bacteria"/>
</dbReference>
<dbReference type="PANTHER" id="PTHR43134">
    <property type="entry name" value="SIGNAL RECOGNITION PARTICLE RECEPTOR SUBUNIT ALPHA"/>
    <property type="match status" value="1"/>
</dbReference>
<evidence type="ECO:0000256" key="1">
    <source>
        <dbReference type="ARBA" id="ARBA00004413"/>
    </source>
</evidence>
<dbReference type="CDD" id="cd17874">
    <property type="entry name" value="FtsY"/>
    <property type="match status" value="1"/>
</dbReference>
<dbReference type="GO" id="GO:0006614">
    <property type="term" value="P:SRP-dependent cotranslational protein targeting to membrane"/>
    <property type="evidence" value="ECO:0007669"/>
    <property type="project" value="InterPro"/>
</dbReference>
<keyword evidence="8" id="KW-0472">Membrane</keyword>
<accession>F7WYW4</accession>
<evidence type="ECO:0000256" key="5">
    <source>
        <dbReference type="ARBA" id="ARBA00022741"/>
    </source>
</evidence>
<dbReference type="GO" id="GO:0005886">
    <property type="term" value="C:plasma membrane"/>
    <property type="evidence" value="ECO:0007669"/>
    <property type="project" value="UniProtKB-SubCell"/>
</dbReference>
<comment type="subcellular location">
    <subcellularLocation>
        <location evidence="1">Cell membrane</location>
        <topology evidence="1">Peripheral membrane protein</topology>
        <orientation evidence="1">Cytoplasmic side</orientation>
    </subcellularLocation>
</comment>
<dbReference type="NCBIfam" id="TIGR00064">
    <property type="entry name" value="ftsY"/>
    <property type="match status" value="1"/>
</dbReference>
<dbReference type="KEGG" id="baj:BCTU_015"/>
<dbReference type="Gene3D" id="3.40.50.300">
    <property type="entry name" value="P-loop containing nucleotide triphosphate hydrolases"/>
    <property type="match status" value="1"/>
</dbReference>
<keyword evidence="12" id="KW-1185">Reference proteome</keyword>
<evidence type="ECO:0000256" key="7">
    <source>
        <dbReference type="ARBA" id="ARBA00023134"/>
    </source>
</evidence>
<dbReference type="SMART" id="SM00382">
    <property type="entry name" value="AAA"/>
    <property type="match status" value="1"/>
</dbReference>
<comment type="similarity">
    <text evidence="2">Belongs to the GTP-binding SRP family.</text>
</comment>
<evidence type="ECO:0000256" key="3">
    <source>
        <dbReference type="ARBA" id="ARBA00022475"/>
    </source>
</evidence>
<dbReference type="SMART" id="SM00962">
    <property type="entry name" value="SRP54"/>
    <property type="match status" value="1"/>
</dbReference>
<proteinExistence type="inferred from homology"/>
<evidence type="ECO:0000313" key="11">
    <source>
        <dbReference type="EMBL" id="AEH39614.1"/>
    </source>
</evidence>
<dbReference type="FunFam" id="3.40.50.300:FF:000053">
    <property type="entry name" value="Signal recognition particle receptor FtsY"/>
    <property type="match status" value="1"/>
</dbReference>
<keyword evidence="6" id="KW-0378">Hydrolase</keyword>
<dbReference type="Pfam" id="PF00448">
    <property type="entry name" value="SRP54"/>
    <property type="match status" value="1"/>
</dbReference>
<feature type="domain" description="SRP54-type proteins GTP-binding" evidence="10">
    <location>
        <begin position="201"/>
        <end position="214"/>
    </location>
</feature>
<dbReference type="GO" id="GO:0005047">
    <property type="term" value="F:signal recognition particle binding"/>
    <property type="evidence" value="ECO:0007669"/>
    <property type="project" value="TreeGrafter"/>
</dbReference>
<evidence type="ECO:0000313" key="12">
    <source>
        <dbReference type="Proteomes" id="UP000006811"/>
    </source>
</evidence>
<dbReference type="PROSITE" id="PS00300">
    <property type="entry name" value="SRP54"/>
    <property type="match status" value="1"/>
</dbReference>
<dbReference type="InterPro" id="IPR000897">
    <property type="entry name" value="SRP54_GTPase_dom"/>
</dbReference>
<gene>
    <name evidence="11" type="primary">ftsY</name>
    <name evidence="11" type="ORF">BCTU_015</name>
</gene>
<dbReference type="HOGENOM" id="CLU_009301_3_4_6"/>
<dbReference type="Proteomes" id="UP000006811">
    <property type="component" value="Chromosome"/>
</dbReference>
<dbReference type="SUPFAM" id="SSF52540">
    <property type="entry name" value="P-loop containing nucleoside triphosphate hydrolases"/>
    <property type="match status" value="1"/>
</dbReference>
<keyword evidence="9 11" id="KW-0675">Receptor</keyword>